<evidence type="ECO:0000313" key="10">
    <source>
        <dbReference type="EMBL" id="KFE69201.1"/>
    </source>
</evidence>
<evidence type="ECO:0000313" key="11">
    <source>
        <dbReference type="Proteomes" id="UP000028725"/>
    </source>
</evidence>
<feature type="transmembrane region" description="Helical" evidence="8">
    <location>
        <begin position="504"/>
        <end position="524"/>
    </location>
</feature>
<feature type="transmembrane region" description="Helical" evidence="8">
    <location>
        <begin position="81"/>
        <end position="98"/>
    </location>
</feature>
<evidence type="ECO:0000256" key="7">
    <source>
        <dbReference type="SAM" id="MobiDB-lite"/>
    </source>
</evidence>
<keyword evidence="2" id="KW-1003">Cell membrane</keyword>
<evidence type="ECO:0000256" key="4">
    <source>
        <dbReference type="ARBA" id="ARBA00022989"/>
    </source>
</evidence>
<keyword evidence="4 8" id="KW-1133">Transmembrane helix</keyword>
<dbReference type="PANTHER" id="PTHR30509:SF9">
    <property type="entry name" value="MULTIDRUG RESISTANCE PROTEIN MDTO"/>
    <property type="match status" value="1"/>
</dbReference>
<feature type="transmembrane region" description="Helical" evidence="8">
    <location>
        <begin position="383"/>
        <end position="399"/>
    </location>
</feature>
<accession>A0A085WND8</accession>
<keyword evidence="3 8" id="KW-0812">Transmembrane</keyword>
<dbReference type="OrthoDB" id="7431670at2"/>
<proteinExistence type="inferred from homology"/>
<feature type="transmembrane region" description="Helical" evidence="8">
    <location>
        <begin position="153"/>
        <end position="174"/>
    </location>
</feature>
<feature type="transmembrane region" description="Helical" evidence="8">
    <location>
        <begin position="479"/>
        <end position="498"/>
    </location>
</feature>
<dbReference type="PANTHER" id="PTHR30509">
    <property type="entry name" value="P-HYDROXYBENZOIC ACID EFFLUX PUMP SUBUNIT-RELATED"/>
    <property type="match status" value="1"/>
</dbReference>
<evidence type="ECO:0000256" key="5">
    <source>
        <dbReference type="ARBA" id="ARBA00023136"/>
    </source>
</evidence>
<evidence type="ECO:0000256" key="1">
    <source>
        <dbReference type="ARBA" id="ARBA00004651"/>
    </source>
</evidence>
<dbReference type="Pfam" id="PF13515">
    <property type="entry name" value="FUSC_2"/>
    <property type="match status" value="1"/>
</dbReference>
<keyword evidence="5 8" id="KW-0472">Membrane</keyword>
<gene>
    <name evidence="10" type="ORF">DB31_7103</name>
</gene>
<dbReference type="STRING" id="394096.DB31_7103"/>
<feature type="transmembrane region" description="Helical" evidence="8">
    <location>
        <begin position="433"/>
        <end position="450"/>
    </location>
</feature>
<comment type="subcellular location">
    <subcellularLocation>
        <location evidence="1">Cell membrane</location>
        <topology evidence="1">Multi-pass membrane protein</topology>
    </subcellularLocation>
</comment>
<feature type="region of interest" description="Disordered" evidence="7">
    <location>
        <begin position="301"/>
        <end position="320"/>
    </location>
</feature>
<dbReference type="Proteomes" id="UP000028725">
    <property type="component" value="Unassembled WGS sequence"/>
</dbReference>
<evidence type="ECO:0000259" key="9">
    <source>
        <dbReference type="Pfam" id="PF13515"/>
    </source>
</evidence>
<feature type="transmembrane region" description="Helical" evidence="8">
    <location>
        <begin position="128"/>
        <end position="147"/>
    </location>
</feature>
<evidence type="ECO:0000256" key="8">
    <source>
        <dbReference type="SAM" id="Phobius"/>
    </source>
</evidence>
<feature type="transmembrane region" description="Helical" evidence="8">
    <location>
        <begin position="104"/>
        <end position="121"/>
    </location>
</feature>
<evidence type="ECO:0000256" key="2">
    <source>
        <dbReference type="ARBA" id="ARBA00022475"/>
    </source>
</evidence>
<evidence type="ECO:0000256" key="6">
    <source>
        <dbReference type="ARBA" id="ARBA00043993"/>
    </source>
</evidence>
<dbReference type="GO" id="GO:0005886">
    <property type="term" value="C:plasma membrane"/>
    <property type="evidence" value="ECO:0007669"/>
    <property type="project" value="UniProtKB-SubCell"/>
</dbReference>
<feature type="transmembrane region" description="Helical" evidence="8">
    <location>
        <begin position="456"/>
        <end position="472"/>
    </location>
</feature>
<dbReference type="AlphaFoldDB" id="A0A085WND8"/>
<sequence length="703" mass="76177">MMPAHARDPSYWWDRFIASDPALVRLKMGLRAMLGLSLGLAAIAGLGTLLHQSISVALVGVMMGMMGAINVQDPHPREQRVTLLWAIPISIAAVGVAALSAPSLVVSAIVFLGVIFLAIAAQRFGPRGVGLGMIGFMLFFLSLFFHAPVAQLPWVLASVAVGGCVAYAVRFWLVRDRPEASVRRAFASFRRSLALLMVDIGEVLDVPDEQRRLALLRRAARQVNEAALAVEKEIENADPEKLIHGFRQAELREYLLELELTAERIVFGIYRVLEAGPLSPEKRQSLVAELSVLRRQLRDTGAARAQPVPPWGANSDGSAAASTEPAFTALEGSLSYLRELIFRTPSQSRAAAPVSTEAAPVLELEAPASVGSAAPLHPSTRQAIQATVAGALAILAGHAVSSTRWFWAVIASFVIFNRATTRGDILLRAWHRILGTVIGVLAGIFLATVVRGHRDLEFLLIFVCVFLGFYLIQVSYAWMVFWFTALLAVLYSLLGLYSPELLYLRVWETLVGAGIGAVVAVVLLPARTGVGVKRAATEALLSVASFLEAAATLPGGEVLKRVREMDGKLREVRDAARPLTDRLLLSDRQALRLVHALGTLAFFVKQLAPACVRLPAGEERIRRLEMLLAENARSVAASFSVAGAPMPDALDAALQSVRESLAQAREGEARGLPRVLHWLERIDAALLEVYASRGVFLARRKLA</sequence>
<dbReference type="RefSeq" id="WP_157231996.1">
    <property type="nucleotide sequence ID" value="NZ_JMCB01000005.1"/>
</dbReference>
<comment type="caution">
    <text evidence="10">The sequence shown here is derived from an EMBL/GenBank/DDBJ whole genome shotgun (WGS) entry which is preliminary data.</text>
</comment>
<comment type="similarity">
    <text evidence="6">Belongs to the YccS/YhfK family.</text>
</comment>
<organism evidence="10 11">
    <name type="scientific">Hyalangium minutum</name>
    <dbReference type="NCBI Taxonomy" id="394096"/>
    <lineage>
        <taxon>Bacteria</taxon>
        <taxon>Pseudomonadati</taxon>
        <taxon>Myxococcota</taxon>
        <taxon>Myxococcia</taxon>
        <taxon>Myxococcales</taxon>
        <taxon>Cystobacterineae</taxon>
        <taxon>Archangiaceae</taxon>
        <taxon>Hyalangium</taxon>
    </lineage>
</organism>
<dbReference type="EMBL" id="JMCB01000005">
    <property type="protein sequence ID" value="KFE69201.1"/>
    <property type="molecule type" value="Genomic_DNA"/>
</dbReference>
<feature type="domain" description="Integral membrane bound transporter" evidence="9">
    <location>
        <begin position="392"/>
        <end position="519"/>
    </location>
</feature>
<dbReference type="InterPro" id="IPR049453">
    <property type="entry name" value="Memb_transporter_dom"/>
</dbReference>
<name>A0A085WND8_9BACT</name>
<reference evidence="10 11" key="1">
    <citation type="submission" date="2014-04" db="EMBL/GenBank/DDBJ databases">
        <title>Genome assembly of Hyalangium minutum DSM 14724.</title>
        <authorList>
            <person name="Sharma G."/>
            <person name="Subramanian S."/>
        </authorList>
    </citation>
    <scope>NUCLEOTIDE SEQUENCE [LARGE SCALE GENOMIC DNA]</scope>
    <source>
        <strain evidence="10 11">DSM 14724</strain>
    </source>
</reference>
<protein>
    <recommendedName>
        <fullName evidence="9">Integral membrane bound transporter domain-containing protein</fullName>
    </recommendedName>
</protein>
<evidence type="ECO:0000256" key="3">
    <source>
        <dbReference type="ARBA" id="ARBA00022692"/>
    </source>
</evidence>
<keyword evidence="11" id="KW-1185">Reference proteome</keyword>